<accession>A0ABP8WTQ5</accession>
<dbReference type="Pfam" id="PF07969">
    <property type="entry name" value="Amidohydro_3"/>
    <property type="match status" value="1"/>
</dbReference>
<comment type="caution">
    <text evidence="2">The sequence shown here is derived from an EMBL/GenBank/DDBJ whole genome shotgun (WGS) entry which is preliminary data.</text>
</comment>
<evidence type="ECO:0000259" key="1">
    <source>
        <dbReference type="Pfam" id="PF07969"/>
    </source>
</evidence>
<feature type="domain" description="Amidohydrolase 3" evidence="1">
    <location>
        <begin position="63"/>
        <end position="538"/>
    </location>
</feature>
<dbReference type="Proteomes" id="UP001501446">
    <property type="component" value="Unassembled WGS sequence"/>
</dbReference>
<dbReference type="EMBL" id="BAABLN010000010">
    <property type="protein sequence ID" value="GAA4694855.1"/>
    <property type="molecule type" value="Genomic_DNA"/>
</dbReference>
<dbReference type="SUPFAM" id="SSF51556">
    <property type="entry name" value="Metallo-dependent hydrolases"/>
    <property type="match status" value="1"/>
</dbReference>
<organism evidence="2 3">
    <name type="scientific">Kocuria gwangalliensis</name>
    <dbReference type="NCBI Taxonomy" id="501592"/>
    <lineage>
        <taxon>Bacteria</taxon>
        <taxon>Bacillati</taxon>
        <taxon>Actinomycetota</taxon>
        <taxon>Actinomycetes</taxon>
        <taxon>Micrococcales</taxon>
        <taxon>Micrococcaceae</taxon>
        <taxon>Kocuria</taxon>
    </lineage>
</organism>
<dbReference type="Gene3D" id="2.30.40.10">
    <property type="entry name" value="Urease, subunit C, domain 1"/>
    <property type="match status" value="1"/>
</dbReference>
<evidence type="ECO:0000313" key="2">
    <source>
        <dbReference type="EMBL" id="GAA4694855.1"/>
    </source>
</evidence>
<dbReference type="PANTHER" id="PTHR22642:SF2">
    <property type="entry name" value="PROTEIN LONG AFTER FAR-RED 3"/>
    <property type="match status" value="1"/>
</dbReference>
<protein>
    <submittedName>
        <fullName evidence="2">Amidohydrolase</fullName>
    </submittedName>
</protein>
<dbReference type="InterPro" id="IPR013108">
    <property type="entry name" value="Amidohydro_3"/>
</dbReference>
<evidence type="ECO:0000313" key="3">
    <source>
        <dbReference type="Proteomes" id="UP001501446"/>
    </source>
</evidence>
<sequence length="543" mass="60282">MFRLFHNATVHAMNPATGWTPRSTWLARDMPHPDAILTSEDRIVAVGDYRKLADMAPARTERINLEGRYVMPGMGDGHIHSAIYSRSITEPDLRACTSLQAALELLKPFVDRARQDKTKTWIFGGQWNANGWDVPVFPDKHSLDSICPDIPMALGSLDWHTLWLNSKALETLGLDRNVKDPDGGTYERDDHGELTGIIREAAGIPIRDGLMQSDVSGNIDDYLPAGQHELLKRGITSIHDIDGADCLSAYQKLRERGELNVRVHKILRQEQILDFINRGIRSTSGDEWISMGPLKLFADGALGSHTCHMSDPWPGTEDHGMAVTTRDELDHWIHLAASAGIATAVHAIGDQAATEVLDAFETHQAMSRVFGLRQRIEHAQYIKRGDVPRFRQLGVTASMQPMHCTADLPMNDFLDGRDLIAYGWNSLRAAGAELVFGSDAPVEDPNPFQGIHAAITRTRHGDAADGWQPQETVSRPEAVYYYTHAVARASYEENLKGCLAPGLLADFVVVDRDVFSEDDRAVKDTVVETTVVGAQIRYRREVS</sequence>
<name>A0ABP8WTQ5_9MICC</name>
<dbReference type="InterPro" id="IPR032466">
    <property type="entry name" value="Metal_Hydrolase"/>
</dbReference>
<dbReference type="PANTHER" id="PTHR22642">
    <property type="entry name" value="IMIDAZOLONEPROPIONASE"/>
    <property type="match status" value="1"/>
</dbReference>
<keyword evidence="3" id="KW-1185">Reference proteome</keyword>
<dbReference type="CDD" id="cd01300">
    <property type="entry name" value="YtcJ_like"/>
    <property type="match status" value="1"/>
</dbReference>
<reference evidence="3" key="1">
    <citation type="journal article" date="2019" name="Int. J. Syst. Evol. Microbiol.">
        <title>The Global Catalogue of Microorganisms (GCM) 10K type strain sequencing project: providing services to taxonomists for standard genome sequencing and annotation.</title>
        <authorList>
            <consortium name="The Broad Institute Genomics Platform"/>
            <consortium name="The Broad Institute Genome Sequencing Center for Infectious Disease"/>
            <person name="Wu L."/>
            <person name="Ma J."/>
        </authorList>
    </citation>
    <scope>NUCLEOTIDE SEQUENCE [LARGE SCALE GENOMIC DNA]</scope>
    <source>
        <strain evidence="3">JCM 18958</strain>
    </source>
</reference>
<dbReference type="Gene3D" id="3.20.20.140">
    <property type="entry name" value="Metal-dependent hydrolases"/>
    <property type="match status" value="1"/>
</dbReference>
<proteinExistence type="predicted"/>
<dbReference type="InterPro" id="IPR033932">
    <property type="entry name" value="YtcJ-like"/>
</dbReference>
<dbReference type="SUPFAM" id="SSF51338">
    <property type="entry name" value="Composite domain of metallo-dependent hydrolases"/>
    <property type="match status" value="1"/>
</dbReference>
<dbReference type="Gene3D" id="3.10.310.70">
    <property type="match status" value="1"/>
</dbReference>
<dbReference type="RefSeq" id="WP_345310817.1">
    <property type="nucleotide sequence ID" value="NZ_BAABLN010000010.1"/>
</dbReference>
<dbReference type="InterPro" id="IPR011059">
    <property type="entry name" value="Metal-dep_hydrolase_composite"/>
</dbReference>
<gene>
    <name evidence="2" type="ORF">GCM10025781_10530</name>
</gene>